<dbReference type="EMBL" id="LVYD01000044">
    <property type="protein sequence ID" value="OQP63773.1"/>
    <property type="molecule type" value="Genomic_DNA"/>
</dbReference>
<dbReference type="STRING" id="1703345.A3860_22800"/>
<evidence type="ECO:0000313" key="2">
    <source>
        <dbReference type="EMBL" id="OQP63773.1"/>
    </source>
</evidence>
<protein>
    <recommendedName>
        <fullName evidence="1">AraC effector-binding domain-containing protein</fullName>
    </recommendedName>
</protein>
<feature type="domain" description="AraC effector-binding" evidence="1">
    <location>
        <begin position="37"/>
        <end position="187"/>
    </location>
</feature>
<dbReference type="InterPro" id="IPR010499">
    <property type="entry name" value="AraC_E-bd"/>
</dbReference>
<dbReference type="SMART" id="SM00871">
    <property type="entry name" value="AraC_E_bind"/>
    <property type="match status" value="1"/>
</dbReference>
<dbReference type="Gene3D" id="3.20.80.10">
    <property type="entry name" value="Regulatory factor, effector binding domain"/>
    <property type="match status" value="1"/>
</dbReference>
<dbReference type="InterPro" id="IPR029442">
    <property type="entry name" value="GyrI-like"/>
</dbReference>
<dbReference type="RefSeq" id="WP_158085255.1">
    <property type="nucleotide sequence ID" value="NZ_LVYD01000044.1"/>
</dbReference>
<comment type="caution">
    <text evidence="2">The sequence shown here is derived from an EMBL/GenBank/DDBJ whole genome shotgun (WGS) entry which is preliminary data.</text>
</comment>
<proteinExistence type="predicted"/>
<dbReference type="OrthoDB" id="9807923at2"/>
<name>A0A1V9FZJ7_9BACT</name>
<reference evidence="2 3" key="1">
    <citation type="submission" date="2016-03" db="EMBL/GenBank/DDBJ databases">
        <title>Niastella vici sp. nov., isolated from farmland soil.</title>
        <authorList>
            <person name="Chen L."/>
            <person name="Wang D."/>
            <person name="Yang S."/>
            <person name="Wang G."/>
        </authorList>
    </citation>
    <scope>NUCLEOTIDE SEQUENCE [LARGE SCALE GENOMIC DNA]</scope>
    <source>
        <strain evidence="2 3">DJ57</strain>
    </source>
</reference>
<organism evidence="2 3">
    <name type="scientific">Niastella vici</name>
    <dbReference type="NCBI Taxonomy" id="1703345"/>
    <lineage>
        <taxon>Bacteria</taxon>
        <taxon>Pseudomonadati</taxon>
        <taxon>Bacteroidota</taxon>
        <taxon>Chitinophagia</taxon>
        <taxon>Chitinophagales</taxon>
        <taxon>Chitinophagaceae</taxon>
        <taxon>Niastella</taxon>
    </lineage>
</organism>
<dbReference type="SUPFAM" id="SSF55136">
    <property type="entry name" value="Probable bacterial effector-binding domain"/>
    <property type="match status" value="1"/>
</dbReference>
<sequence>MKLLLGLMFMLLGVSRFYAIPVKDNYMSTYQDSAKTFIPEKTSLSSFNVLTVADTAFKVEDIGRLLGKGYGELFTYIDKHKLKAGKVMAFYNTPQLPFVFDAAVEVNRLPVGLTGKIKGKKIKGGDAVVVHYQGPYDQIGAAYAAITKWLKENNKKGVAQPFEVYLNDPVTVKDPQQLRTDVYQRIQ</sequence>
<keyword evidence="3" id="KW-1185">Reference proteome</keyword>
<dbReference type="Proteomes" id="UP000192796">
    <property type="component" value="Unassembled WGS sequence"/>
</dbReference>
<accession>A0A1V9FZJ7</accession>
<evidence type="ECO:0000313" key="3">
    <source>
        <dbReference type="Proteomes" id="UP000192796"/>
    </source>
</evidence>
<dbReference type="InterPro" id="IPR011256">
    <property type="entry name" value="Reg_factor_effector_dom_sf"/>
</dbReference>
<dbReference type="AlphaFoldDB" id="A0A1V9FZJ7"/>
<dbReference type="Pfam" id="PF06445">
    <property type="entry name" value="GyrI-like"/>
    <property type="match status" value="1"/>
</dbReference>
<gene>
    <name evidence="2" type="ORF">A3860_22800</name>
</gene>
<evidence type="ECO:0000259" key="1">
    <source>
        <dbReference type="SMART" id="SM00871"/>
    </source>
</evidence>